<evidence type="ECO:0000313" key="3">
    <source>
        <dbReference type="Proteomes" id="UP001208570"/>
    </source>
</evidence>
<proteinExistence type="predicted"/>
<feature type="region of interest" description="Disordered" evidence="1">
    <location>
        <begin position="332"/>
        <end position="351"/>
    </location>
</feature>
<protein>
    <submittedName>
        <fullName evidence="2">Uncharacterized protein</fullName>
    </submittedName>
</protein>
<dbReference type="AlphaFoldDB" id="A0AAD9NDN2"/>
<comment type="caution">
    <text evidence="2">The sequence shown here is derived from an EMBL/GenBank/DDBJ whole genome shotgun (WGS) entry which is preliminary data.</text>
</comment>
<name>A0AAD9NDN2_9ANNE</name>
<keyword evidence="3" id="KW-1185">Reference proteome</keyword>
<sequence>MVLQLGTDSGGIGWLQSTIRNQKYLPDLLTAKADRHDGRSPNRSATNRQKKEPHWLTWRTGNTPSVSDKRPSPGRAVSAGSRIQSPGADILDLGESQLRPASVVPRINTPSPARTYPSGYRMSPATPAASICNTPTPQRVDTPASLTADHRDYLADRQVAPVDVVLKPKTPQNPAYMPALKAWITNANDYERDVAYNLMQVLSTGEPPIARHRTRPRTAVPGLTKMAVSTKRNLPKTAGVKTTIPAYWQQIYKDPRHEQYIVNNMARALERKEPNLTLEPVDDTRPTMRYKYAMAPQYGLIHEGACFMDSQKPYRGSYVINPEWVSELKQSEKHPPQMACSGSKAMKYCSH</sequence>
<dbReference type="EMBL" id="JAODUP010000063">
    <property type="protein sequence ID" value="KAK2164441.1"/>
    <property type="molecule type" value="Genomic_DNA"/>
</dbReference>
<reference evidence="2" key="1">
    <citation type="journal article" date="2023" name="Mol. Biol. Evol.">
        <title>Third-Generation Sequencing Reveals the Adaptive Role of the Epigenome in Three Deep-Sea Polychaetes.</title>
        <authorList>
            <person name="Perez M."/>
            <person name="Aroh O."/>
            <person name="Sun Y."/>
            <person name="Lan Y."/>
            <person name="Juniper S.K."/>
            <person name="Young C.R."/>
            <person name="Angers B."/>
            <person name="Qian P.Y."/>
        </authorList>
    </citation>
    <scope>NUCLEOTIDE SEQUENCE</scope>
    <source>
        <strain evidence="2">P08H-3</strain>
    </source>
</reference>
<feature type="region of interest" description="Disordered" evidence="1">
    <location>
        <begin position="31"/>
        <end position="82"/>
    </location>
</feature>
<evidence type="ECO:0000313" key="2">
    <source>
        <dbReference type="EMBL" id="KAK2164441.1"/>
    </source>
</evidence>
<organism evidence="2 3">
    <name type="scientific">Paralvinella palmiformis</name>
    <dbReference type="NCBI Taxonomy" id="53620"/>
    <lineage>
        <taxon>Eukaryota</taxon>
        <taxon>Metazoa</taxon>
        <taxon>Spiralia</taxon>
        <taxon>Lophotrochozoa</taxon>
        <taxon>Annelida</taxon>
        <taxon>Polychaeta</taxon>
        <taxon>Sedentaria</taxon>
        <taxon>Canalipalpata</taxon>
        <taxon>Terebellida</taxon>
        <taxon>Terebelliformia</taxon>
        <taxon>Alvinellidae</taxon>
        <taxon>Paralvinella</taxon>
    </lineage>
</organism>
<accession>A0AAD9NDN2</accession>
<dbReference type="Proteomes" id="UP001208570">
    <property type="component" value="Unassembled WGS sequence"/>
</dbReference>
<evidence type="ECO:0000256" key="1">
    <source>
        <dbReference type="SAM" id="MobiDB-lite"/>
    </source>
</evidence>
<gene>
    <name evidence="2" type="ORF">LSH36_63g04025</name>
</gene>